<comment type="caution">
    <text evidence="4">The sequence shown here is derived from an EMBL/GenBank/DDBJ whole genome shotgun (WGS) entry which is preliminary data.</text>
</comment>
<dbReference type="PANTHER" id="PTHR34384:SF6">
    <property type="entry name" value="STAPHYLOFERRIN B SYNTHASE"/>
    <property type="match status" value="1"/>
</dbReference>
<dbReference type="InterPro" id="IPR022770">
    <property type="entry name" value="IucA/IucC-like_C"/>
</dbReference>
<gene>
    <name evidence="4" type="ORF">CFE62_000355</name>
</gene>
<dbReference type="PANTHER" id="PTHR34384">
    <property type="entry name" value="L-2,3-DIAMINOPROPANOATE--CITRATE LIGASE"/>
    <property type="match status" value="1"/>
</dbReference>
<dbReference type="GO" id="GO:0019290">
    <property type="term" value="P:siderophore biosynthetic process"/>
    <property type="evidence" value="ECO:0007669"/>
    <property type="project" value="InterPro"/>
</dbReference>
<evidence type="ECO:0000256" key="1">
    <source>
        <dbReference type="ARBA" id="ARBA00004924"/>
    </source>
</evidence>
<dbReference type="GO" id="GO:0016881">
    <property type="term" value="F:acid-amino acid ligase activity"/>
    <property type="evidence" value="ECO:0007669"/>
    <property type="project" value="UniProtKB-ARBA"/>
</dbReference>
<dbReference type="Pfam" id="PF04183">
    <property type="entry name" value="IucA_IucC"/>
    <property type="match status" value="1"/>
</dbReference>
<comment type="pathway">
    <text evidence="1">Siderophore biosynthesis.</text>
</comment>
<feature type="domain" description="Aerobactin siderophore biosynthesis IucA/IucC-like C-terminal" evidence="3">
    <location>
        <begin position="456"/>
        <end position="616"/>
    </location>
</feature>
<dbReference type="InterPro" id="IPR007310">
    <property type="entry name" value="Aerobactin_biosyn_IucA/IucC_N"/>
</dbReference>
<dbReference type="AlphaFoldDB" id="A0A370CMA6"/>
<dbReference type="Gene3D" id="1.10.510.40">
    <property type="match status" value="1"/>
</dbReference>
<evidence type="ECO:0000259" key="3">
    <source>
        <dbReference type="Pfam" id="PF06276"/>
    </source>
</evidence>
<organism evidence="4 5">
    <name type="scientific">Candidatus Aquirickettsiella gammari</name>
    <dbReference type="NCBI Taxonomy" id="2016198"/>
    <lineage>
        <taxon>Bacteria</taxon>
        <taxon>Pseudomonadati</taxon>
        <taxon>Pseudomonadota</taxon>
        <taxon>Gammaproteobacteria</taxon>
        <taxon>Legionellales</taxon>
        <taxon>Coxiellaceae</taxon>
        <taxon>Candidatus Aquirickettsiella</taxon>
    </lineage>
</organism>
<evidence type="ECO:0000313" key="4">
    <source>
        <dbReference type="EMBL" id="RDH41107.1"/>
    </source>
</evidence>
<evidence type="ECO:0000259" key="2">
    <source>
        <dbReference type="Pfam" id="PF04183"/>
    </source>
</evidence>
<keyword evidence="5" id="KW-1185">Reference proteome</keyword>
<reference evidence="4 5" key="1">
    <citation type="journal article" date="2017" name="Int. J. Syst. Evol. Microbiol.">
        <title>Aquarickettsiella crustaci n. gen. n. sp. (Gammaproteobacteria: Legionellales: Coxiellaceae); a bacterial pathogen of the freshwater crustacean: Gammarus fossarum (Malacostraca: Amphipoda).</title>
        <authorList>
            <person name="Bojko J."/>
            <person name="Dunn A.M."/>
            <person name="Stebbing P.D."/>
            <person name="Van Aerle R."/>
            <person name="Bacela-Spychalska K."/>
            <person name="Bean T.P."/>
            <person name="Stentiford G.D."/>
        </authorList>
    </citation>
    <scope>NUCLEOTIDE SEQUENCE [LARGE SCALE GENOMIC DNA]</scope>
    <source>
        <strain evidence="4">RA15029</strain>
    </source>
</reference>
<sequence>MKERIMHVIERIAPQEISFSDQWTLYSNIIDSSINEYISEVNKNSLKQLLLAFLREGILPYHYQNSTVIFDLRRSNYFMYVNRVKLFSLLRFTSFDSLILKHKTTSVKQTITDPLKLLDIVKIELRSVLNMEQWVKFYKEVANHLQNALLSTWKKYSIGKLISRSKRKSHSLLNVLKSPQVSANSSLQFEQSVFSGHPYHPCAKTKLGFTIEDTINYSPEFQSKVGLFIAAVQKEYAHIEAMQFNINFTEWFANYYPDAWEAWEQELKKNNLEIKNYIPFPVHPWQVYYFTFISPLFKDYLEKKIIVLLDKAKVIASPTLSFRTLLPIENINAPYIKLPVAIQATSIVRTLSPISTKNMPKISGMLKKILETENYFSYRLDVLPESYGLHLKGLNSDQAQHFTAIFRDNISNYLAADEVAVVVAAFFEKSFMSETNLFIEIMELSGCLTYHDALTYFLHYADLVLGSYLDLYLLYGIALEGHQQNTLAIVQDGKIKRFIARDFDGIEIHSDSFKSMGVALNLTEDSPYLQQNKETVRNQLLYTVYQLHLGELVLLLANYFNCEEKPFWHIVRQITEQRFYALKDRMCPSIWQAEFNTILNVHWPVKALLRMRLEKNYLRDGLFSQIANPLML</sequence>
<name>A0A370CMA6_9COXI</name>
<evidence type="ECO:0008006" key="6">
    <source>
        <dbReference type="Google" id="ProtNLM"/>
    </source>
</evidence>
<dbReference type="Proteomes" id="UP000226429">
    <property type="component" value="Unassembled WGS sequence"/>
</dbReference>
<dbReference type="Pfam" id="PF06276">
    <property type="entry name" value="FhuF"/>
    <property type="match status" value="1"/>
</dbReference>
<dbReference type="EMBL" id="NMOS02000001">
    <property type="protein sequence ID" value="RDH41107.1"/>
    <property type="molecule type" value="Genomic_DNA"/>
</dbReference>
<accession>A0A370CMA6</accession>
<reference evidence="4 5" key="2">
    <citation type="journal article" date="2018" name="J. Invertebr. Pathol.">
        <title>'Candidatus Aquirickettsiella gammari' (Gammaproteobacteria: Legionellales: Coxiellaceae): A bacterial pathogen of the freshwater crustacean Gammarus fossarum (Malacostraca: Amphipoda).</title>
        <authorList>
            <person name="Bojko J."/>
            <person name="Dunn A.M."/>
            <person name="Stebbing P.D."/>
            <person name="van Aerle R."/>
            <person name="Bacela-Spychalska K."/>
            <person name="Bean T.P."/>
            <person name="Urrutia A."/>
            <person name="Stentiford G.D."/>
        </authorList>
    </citation>
    <scope>NUCLEOTIDE SEQUENCE [LARGE SCALE GENOMIC DNA]</scope>
    <source>
        <strain evidence="4">RA15029</strain>
    </source>
</reference>
<dbReference type="InterPro" id="IPR037455">
    <property type="entry name" value="LucA/IucC-like"/>
</dbReference>
<dbReference type="Gene3D" id="6.10.250.3370">
    <property type="match status" value="1"/>
</dbReference>
<evidence type="ECO:0000313" key="5">
    <source>
        <dbReference type="Proteomes" id="UP000226429"/>
    </source>
</evidence>
<proteinExistence type="predicted"/>
<protein>
    <recommendedName>
        <fullName evidence="6">IucA/IucC family siderophore biosynthesis protein</fullName>
    </recommendedName>
</protein>
<feature type="domain" description="Aerobactin siderophore biosynthesis IucA/IucC N-terminal" evidence="2">
    <location>
        <begin position="187"/>
        <end position="427"/>
    </location>
</feature>